<gene>
    <name evidence="2" type="ORF">UFOPK3037_00257</name>
    <name evidence="3" type="ORF">UFOPK3278_00405</name>
    <name evidence="1" type="ORF">UFOPK3925_00750</name>
    <name evidence="4" type="ORF">UFOPK4301_01057</name>
</gene>
<reference evidence="1" key="1">
    <citation type="submission" date="2020-05" db="EMBL/GenBank/DDBJ databases">
        <authorList>
            <person name="Chiriac C."/>
            <person name="Salcher M."/>
            <person name="Ghai R."/>
            <person name="Kavagutti S V."/>
        </authorList>
    </citation>
    <scope>NUCLEOTIDE SEQUENCE</scope>
</reference>
<dbReference type="NCBIfam" id="TIGR03089">
    <property type="entry name" value="TIGR03089 family protein"/>
    <property type="match status" value="1"/>
</dbReference>
<evidence type="ECO:0000313" key="3">
    <source>
        <dbReference type="EMBL" id="CAB4846690.1"/>
    </source>
</evidence>
<dbReference type="EMBL" id="CAFAAO010000002">
    <property type="protein sequence ID" value="CAB4795479.1"/>
    <property type="molecule type" value="Genomic_DNA"/>
</dbReference>
<accession>A0A6J5ZAZ7</accession>
<dbReference type="EMBL" id="CAESAD010000004">
    <property type="protein sequence ID" value="CAB4338217.1"/>
    <property type="molecule type" value="Genomic_DNA"/>
</dbReference>
<dbReference type="InterPro" id="IPR017523">
    <property type="entry name" value="Rv3268"/>
</dbReference>
<dbReference type="EMBL" id="CAFBQG010000143">
    <property type="protein sequence ID" value="CAB5052330.1"/>
    <property type="molecule type" value="Genomic_DNA"/>
</dbReference>
<evidence type="ECO:0000313" key="4">
    <source>
        <dbReference type="EMBL" id="CAB5052330.1"/>
    </source>
</evidence>
<sequence length="237" mass="25543">MSFWTELQRSTATRGATPLITWLSDLGRIELSTVTYANAVSKASNFLIAGLELDEESSISVNLGNHWQSPVWLGTGLATGISITDTSAAITFGTLTALKTWTGSAEEFVVVSQDPFGMPDKDIPDSFVNGSAEVRNFGDYFAPTWPFDPVAISASTTGSELTWEQLVERANQIASHYEIANGQNYGLHGASDLITMLALQVVLPITNNSSVVLIDQANPAFDAIMKQEKLEQIVPLG</sequence>
<dbReference type="EMBL" id="CAFBIX010000009">
    <property type="protein sequence ID" value="CAB4846690.1"/>
    <property type="molecule type" value="Genomic_DNA"/>
</dbReference>
<evidence type="ECO:0000313" key="1">
    <source>
        <dbReference type="EMBL" id="CAB4338217.1"/>
    </source>
</evidence>
<evidence type="ECO:0000313" key="2">
    <source>
        <dbReference type="EMBL" id="CAB4795479.1"/>
    </source>
</evidence>
<name>A0A6J5ZAZ7_9ZZZZ</name>
<protein>
    <submittedName>
        <fullName evidence="1">Unannotated protein</fullName>
    </submittedName>
</protein>
<organism evidence="1">
    <name type="scientific">freshwater metagenome</name>
    <dbReference type="NCBI Taxonomy" id="449393"/>
    <lineage>
        <taxon>unclassified sequences</taxon>
        <taxon>metagenomes</taxon>
        <taxon>ecological metagenomes</taxon>
    </lineage>
</organism>
<proteinExistence type="predicted"/>
<dbReference type="AlphaFoldDB" id="A0A6J5ZAZ7"/>